<comment type="caution">
    <text evidence="2">The sequence shown here is derived from an EMBL/GenBank/DDBJ whole genome shotgun (WGS) entry which is preliminary data.</text>
</comment>
<keyword evidence="3" id="KW-1185">Reference proteome</keyword>
<dbReference type="CDD" id="cd00755">
    <property type="entry name" value="YgdL_like"/>
    <property type="match status" value="1"/>
</dbReference>
<organism evidence="2 3">
    <name type="scientific">Intestinicryptomonas porci</name>
    <dbReference type="NCBI Taxonomy" id="2926320"/>
    <lineage>
        <taxon>Bacteria</taxon>
        <taxon>Pseudomonadati</taxon>
        <taxon>Verrucomicrobiota</taxon>
        <taxon>Opitutia</taxon>
        <taxon>Opitutales</taxon>
        <taxon>Intestinicryptomonaceae</taxon>
        <taxon>Intestinicryptomonas</taxon>
    </lineage>
</organism>
<accession>A0ABU4WF37</accession>
<dbReference type="SUPFAM" id="SSF69572">
    <property type="entry name" value="Activating enzymes of the ubiquitin-like proteins"/>
    <property type="match status" value="1"/>
</dbReference>
<dbReference type="InterPro" id="IPR045886">
    <property type="entry name" value="ThiF/MoeB/HesA"/>
</dbReference>
<dbReference type="InterPro" id="IPR035985">
    <property type="entry name" value="Ubiquitin-activating_enz"/>
</dbReference>
<proteinExistence type="predicted"/>
<gene>
    <name evidence="2" type="ORF">MOX91_01500</name>
</gene>
<dbReference type="Gene3D" id="3.40.50.720">
    <property type="entry name" value="NAD(P)-binding Rossmann-like Domain"/>
    <property type="match status" value="1"/>
</dbReference>
<reference evidence="2 3" key="1">
    <citation type="submission" date="2022-03" db="EMBL/GenBank/DDBJ databases">
        <title>Novel taxa within the pig intestine.</title>
        <authorList>
            <person name="Wylensek D."/>
            <person name="Bishof K."/>
            <person name="Afrizal A."/>
            <person name="Clavel T."/>
        </authorList>
    </citation>
    <scope>NUCLEOTIDE SEQUENCE [LARGE SCALE GENOMIC DNA]</scope>
    <source>
        <strain evidence="2 3">CLA-KB-P66</strain>
    </source>
</reference>
<dbReference type="PANTHER" id="PTHR43267:SF1">
    <property type="entry name" value="TRNA THREONYLCARBAMOYLADENOSINE DEHYDRATASE"/>
    <property type="match status" value="1"/>
</dbReference>
<dbReference type="InterPro" id="IPR000594">
    <property type="entry name" value="ThiF_NAD_FAD-bd"/>
</dbReference>
<name>A0ABU4WF37_9BACT</name>
<evidence type="ECO:0000313" key="2">
    <source>
        <dbReference type="EMBL" id="MDX8414863.1"/>
    </source>
</evidence>
<evidence type="ECO:0000313" key="3">
    <source>
        <dbReference type="Proteomes" id="UP001275932"/>
    </source>
</evidence>
<evidence type="ECO:0000259" key="1">
    <source>
        <dbReference type="Pfam" id="PF00899"/>
    </source>
</evidence>
<feature type="domain" description="THIF-type NAD/FAD binding fold" evidence="1">
    <location>
        <begin position="10"/>
        <end position="231"/>
    </location>
</feature>
<sequence length="234" mass="25234">MDRFSRTEVLYGAEFLERLRNAKFLVCGAGAVGGFAIEALARTGAQNFVIVDGDSFDITNINRQLGALSSTVGQKKAEVWKRRILEINPLAKVETADFFIDESTAPRLLDCGCDVLLDAIDTVKPKFELLKEAVSRGMKIVSSMGAARRKNPEMVKCAKLMKTSVCPIASSIRKSFRKMNLKPGFMCVYSDEAIGASTHVSSGGADSQKIVGSGAVVTGVFGLMLANLAMKEIL</sequence>
<dbReference type="Pfam" id="PF00899">
    <property type="entry name" value="ThiF"/>
    <property type="match status" value="1"/>
</dbReference>
<dbReference type="RefSeq" id="WP_370396309.1">
    <property type="nucleotide sequence ID" value="NZ_JALBUT010000001.1"/>
</dbReference>
<protein>
    <submittedName>
        <fullName evidence="2">tRNA threonylcarbamoyladenosine dehydratase</fullName>
    </submittedName>
</protein>
<dbReference type="PANTHER" id="PTHR43267">
    <property type="entry name" value="TRNA THREONYLCARBAMOYLADENOSINE DEHYDRATASE"/>
    <property type="match status" value="1"/>
</dbReference>
<dbReference type="EMBL" id="JALBUT010000001">
    <property type="protein sequence ID" value="MDX8414863.1"/>
    <property type="molecule type" value="Genomic_DNA"/>
</dbReference>
<dbReference type="Proteomes" id="UP001275932">
    <property type="component" value="Unassembled WGS sequence"/>
</dbReference>